<dbReference type="AlphaFoldDB" id="A0A9P6M346"/>
<dbReference type="Proteomes" id="UP000738359">
    <property type="component" value="Unassembled WGS sequence"/>
</dbReference>
<evidence type="ECO:0000259" key="7">
    <source>
        <dbReference type="PROSITE" id="PS51294"/>
    </source>
</evidence>
<keyword evidence="9" id="KW-1185">Reference proteome</keyword>
<evidence type="ECO:0000313" key="8">
    <source>
        <dbReference type="EMBL" id="KAF9963538.1"/>
    </source>
</evidence>
<feature type="compositionally biased region" description="Low complexity" evidence="5">
    <location>
        <begin position="169"/>
        <end position="178"/>
    </location>
</feature>
<feature type="compositionally biased region" description="Basic residues" evidence="5">
    <location>
        <begin position="339"/>
        <end position="349"/>
    </location>
</feature>
<dbReference type="InterPro" id="IPR001680">
    <property type="entry name" value="WD40_rpt"/>
</dbReference>
<dbReference type="PROSITE" id="PS50090">
    <property type="entry name" value="MYB_LIKE"/>
    <property type="match status" value="2"/>
</dbReference>
<dbReference type="InterPro" id="IPR017930">
    <property type="entry name" value="Myb_dom"/>
</dbReference>
<dbReference type="Pfam" id="PF00249">
    <property type="entry name" value="Myb_DNA-binding"/>
    <property type="match status" value="2"/>
</dbReference>
<dbReference type="SUPFAM" id="SSF50978">
    <property type="entry name" value="WD40 repeat-like"/>
    <property type="match status" value="1"/>
</dbReference>
<feature type="repeat" description="WD" evidence="4">
    <location>
        <begin position="822"/>
        <end position="861"/>
    </location>
</feature>
<feature type="compositionally biased region" description="Low complexity" evidence="5">
    <location>
        <begin position="890"/>
        <end position="904"/>
    </location>
</feature>
<evidence type="ECO:0000259" key="6">
    <source>
        <dbReference type="PROSITE" id="PS50090"/>
    </source>
</evidence>
<dbReference type="PROSITE" id="PS51294">
    <property type="entry name" value="HTH_MYB"/>
    <property type="match status" value="2"/>
</dbReference>
<feature type="compositionally biased region" description="Low complexity" evidence="5">
    <location>
        <begin position="132"/>
        <end position="152"/>
    </location>
</feature>
<dbReference type="SMART" id="SM00320">
    <property type="entry name" value="WD40"/>
    <property type="match status" value="6"/>
</dbReference>
<dbReference type="InterPro" id="IPR009057">
    <property type="entry name" value="Homeodomain-like_sf"/>
</dbReference>
<dbReference type="Gene3D" id="2.130.10.10">
    <property type="entry name" value="YVTN repeat-like/Quinoprotein amine dehydrogenase"/>
    <property type="match status" value="2"/>
</dbReference>
<feature type="domain" description="Myb-like" evidence="6">
    <location>
        <begin position="56"/>
        <end position="106"/>
    </location>
</feature>
<dbReference type="InterPro" id="IPR001005">
    <property type="entry name" value="SANT/Myb"/>
</dbReference>
<dbReference type="PANTHER" id="PTHR22847">
    <property type="entry name" value="WD40 REPEAT PROTEIN"/>
    <property type="match status" value="1"/>
</dbReference>
<dbReference type="OrthoDB" id="6262491at2759"/>
<feature type="region of interest" description="Disordered" evidence="5">
    <location>
        <begin position="886"/>
        <end position="941"/>
    </location>
</feature>
<organism evidence="8 9">
    <name type="scientific">Mortierella alpina</name>
    <name type="common">Oleaginous fungus</name>
    <name type="synonym">Mortierella renispora</name>
    <dbReference type="NCBI Taxonomy" id="64518"/>
    <lineage>
        <taxon>Eukaryota</taxon>
        <taxon>Fungi</taxon>
        <taxon>Fungi incertae sedis</taxon>
        <taxon>Mucoromycota</taxon>
        <taxon>Mortierellomycotina</taxon>
        <taxon>Mortierellomycetes</taxon>
        <taxon>Mortierellales</taxon>
        <taxon>Mortierellaceae</taxon>
        <taxon>Mortierella</taxon>
    </lineage>
</organism>
<feature type="compositionally biased region" description="Acidic residues" evidence="5">
    <location>
        <begin position="922"/>
        <end position="941"/>
    </location>
</feature>
<dbReference type="EMBL" id="JAAAHY010000459">
    <property type="protein sequence ID" value="KAF9963538.1"/>
    <property type="molecule type" value="Genomic_DNA"/>
</dbReference>
<feature type="compositionally biased region" description="Acidic residues" evidence="5">
    <location>
        <begin position="732"/>
        <end position="743"/>
    </location>
</feature>
<evidence type="ECO:0008006" key="10">
    <source>
        <dbReference type="Google" id="ProtNLM"/>
    </source>
</evidence>
<protein>
    <recommendedName>
        <fullName evidence="10">WD40 repeat-like protein</fullName>
    </recommendedName>
</protein>
<dbReference type="SMART" id="SM00717">
    <property type="entry name" value="SANT"/>
    <property type="match status" value="2"/>
</dbReference>
<dbReference type="SUPFAM" id="SSF46689">
    <property type="entry name" value="Homeodomain-like"/>
    <property type="match status" value="1"/>
</dbReference>
<dbReference type="CDD" id="cd00167">
    <property type="entry name" value="SANT"/>
    <property type="match status" value="2"/>
</dbReference>
<feature type="domain" description="Myb-like" evidence="6">
    <location>
        <begin position="4"/>
        <end position="55"/>
    </location>
</feature>
<evidence type="ECO:0000313" key="9">
    <source>
        <dbReference type="Proteomes" id="UP000738359"/>
    </source>
</evidence>
<feature type="domain" description="HTH myb-type" evidence="7">
    <location>
        <begin position="4"/>
        <end position="59"/>
    </location>
</feature>
<accession>A0A9P6M346</accession>
<dbReference type="PANTHER" id="PTHR22847:SF637">
    <property type="entry name" value="WD REPEAT DOMAIN 5B"/>
    <property type="match status" value="1"/>
</dbReference>
<feature type="compositionally biased region" description="Polar residues" evidence="5">
    <location>
        <begin position="462"/>
        <end position="478"/>
    </location>
</feature>
<feature type="region of interest" description="Disordered" evidence="5">
    <location>
        <begin position="444"/>
        <end position="478"/>
    </location>
</feature>
<keyword evidence="2" id="KW-0677">Repeat</keyword>
<name>A0A9P6M346_MORAP</name>
<dbReference type="GO" id="GO:0003677">
    <property type="term" value="F:DNA binding"/>
    <property type="evidence" value="ECO:0007669"/>
    <property type="project" value="UniProtKB-KW"/>
</dbReference>
<dbReference type="InterPro" id="IPR020472">
    <property type="entry name" value="WD40_PAC1"/>
</dbReference>
<feature type="region of interest" description="Disordered" evidence="5">
    <location>
        <begin position="326"/>
        <end position="350"/>
    </location>
</feature>
<dbReference type="PROSITE" id="PS50294">
    <property type="entry name" value="WD_REPEATS_REGION"/>
    <property type="match status" value="1"/>
</dbReference>
<dbReference type="InterPro" id="IPR036322">
    <property type="entry name" value="WD40_repeat_dom_sf"/>
</dbReference>
<sequence length="941" mass="103966">MISKPRSIKGPWTPEEDRQLRMLVKELGAEKWVLIASRLGSRTGKQCRERWHNHLDPSIDKSPFTPKEDELIFKLFEQLGSKWAEMSKLMPGRPDNAIKNHFNTSMQRKRRRLSLQDPAELQMKFGENGSGPSITATSPLASPTSTTSPGLPRNHRFDPYAGTNTKATQQQQQQQQQQSVLEERPETSMQSSDKSTDTHGKLQFSPGMSRSVSMGGMRRFSAGFYTQTKPAPGGNPGQTRPNLPGNPSLHKSSAQQGPPYFASTSAAMAPPMSASTTALSSNSPNKLVRSASALPMNATTGGYSGDHRQPYGYYQQEQQLHHSLPRPNMTRHESLGHRSGARYSHHEHHRSLDLDPFSALAELANLAEQHRGMPIRERPTTVVVQIKDDMDENGHDVTTDNEDEQQHSIEDAVMKTAIAKPLTLTRRFSTALCNLKEEDHVDENGSRHYNYHSYHTDHRSAPNDNIHSSRPASDNNPAVHQIPIDQIDFSPNISSEAENFFQTDADIARMAARQGMVNYDKGQAIKISSKVLDMCIGTRTKPAAATMVSNLSEDPSKDAATKPLVIEDKALIGATVFLAESGHVARKLNLETGKSMKIFQGHTGPVTRVAVYHTHTGQERLVTGSWDKTIKIWDTDTKECLATLRGHTDFVKALAVRTVLVDDDSTTATSSTDERGTSRKKKRIGHELFSASYDSTILHWDLETFEPFQKGAGGPWKGHVRGINDLCLAVEDDNETRDDDSHDAEDKEDRGKEYLYSAGSDGTIRKWDIARGQGRGGYCAHVFKHHATTVYRVIVDSVEIWSASADKTAQRLDLETKKVDTTLEHPDFVKSITLAGPYVVTGGRQETIRVWSVATGKLFTEITGHFDEVSSMVTVGATLITGSHDGTVRSSAQQSSTAESSTQAKGVQSAATEADSKPSMMTEEEERELAELMGSDDEDDD</sequence>
<reference evidence="8" key="1">
    <citation type="journal article" date="2020" name="Fungal Divers.">
        <title>Resolving the Mortierellaceae phylogeny through synthesis of multi-gene phylogenetics and phylogenomics.</title>
        <authorList>
            <person name="Vandepol N."/>
            <person name="Liber J."/>
            <person name="Desiro A."/>
            <person name="Na H."/>
            <person name="Kennedy M."/>
            <person name="Barry K."/>
            <person name="Grigoriev I.V."/>
            <person name="Miller A.N."/>
            <person name="O'Donnell K."/>
            <person name="Stajich J.E."/>
            <person name="Bonito G."/>
        </authorList>
    </citation>
    <scope>NUCLEOTIDE SEQUENCE</scope>
    <source>
        <strain evidence="8">CK1249</strain>
    </source>
</reference>
<dbReference type="InterPro" id="IPR015943">
    <property type="entry name" value="WD40/YVTN_repeat-like_dom_sf"/>
</dbReference>
<dbReference type="PROSITE" id="PS00678">
    <property type="entry name" value="WD_REPEATS_1"/>
    <property type="match status" value="1"/>
</dbReference>
<evidence type="ECO:0000256" key="5">
    <source>
        <dbReference type="SAM" id="MobiDB-lite"/>
    </source>
</evidence>
<dbReference type="Pfam" id="PF00400">
    <property type="entry name" value="WD40"/>
    <property type="match status" value="3"/>
</dbReference>
<evidence type="ECO:0000256" key="3">
    <source>
        <dbReference type="ARBA" id="ARBA00023125"/>
    </source>
</evidence>
<dbReference type="FunFam" id="1.10.10.60:FF:000010">
    <property type="entry name" value="Transcriptional activator Myb isoform A"/>
    <property type="match status" value="1"/>
</dbReference>
<keyword evidence="1 4" id="KW-0853">WD repeat</keyword>
<feature type="region of interest" description="Disordered" evidence="5">
    <location>
        <begin position="90"/>
        <end position="268"/>
    </location>
</feature>
<dbReference type="PROSITE" id="PS50082">
    <property type="entry name" value="WD_REPEATS_2"/>
    <property type="match status" value="2"/>
</dbReference>
<feature type="repeat" description="WD" evidence="4">
    <location>
        <begin position="599"/>
        <end position="643"/>
    </location>
</feature>
<dbReference type="InterPro" id="IPR019775">
    <property type="entry name" value="WD40_repeat_CS"/>
</dbReference>
<dbReference type="Gene3D" id="1.10.10.60">
    <property type="entry name" value="Homeodomain-like"/>
    <property type="match status" value="2"/>
</dbReference>
<gene>
    <name evidence="8" type="ORF">BGZ70_007349</name>
</gene>
<feature type="region of interest" description="Disordered" evidence="5">
    <location>
        <begin position="732"/>
        <end position="751"/>
    </location>
</feature>
<comment type="caution">
    <text evidence="8">The sequence shown here is derived from an EMBL/GenBank/DDBJ whole genome shotgun (WGS) entry which is preliminary data.</text>
</comment>
<keyword evidence="3" id="KW-0238">DNA-binding</keyword>
<evidence type="ECO:0000256" key="4">
    <source>
        <dbReference type="PROSITE-ProRule" id="PRU00221"/>
    </source>
</evidence>
<proteinExistence type="predicted"/>
<dbReference type="CDD" id="cd00200">
    <property type="entry name" value="WD40"/>
    <property type="match status" value="1"/>
</dbReference>
<dbReference type="GO" id="GO:1990234">
    <property type="term" value="C:transferase complex"/>
    <property type="evidence" value="ECO:0007669"/>
    <property type="project" value="UniProtKB-ARBA"/>
</dbReference>
<feature type="domain" description="HTH myb-type" evidence="7">
    <location>
        <begin position="61"/>
        <end position="110"/>
    </location>
</feature>
<dbReference type="PRINTS" id="PR00320">
    <property type="entry name" value="GPROTEINBRPT"/>
</dbReference>
<evidence type="ECO:0000256" key="2">
    <source>
        <dbReference type="ARBA" id="ARBA00022737"/>
    </source>
</evidence>
<evidence type="ECO:0000256" key="1">
    <source>
        <dbReference type="ARBA" id="ARBA00022574"/>
    </source>
</evidence>